<protein>
    <recommendedName>
        <fullName evidence="4">YheU family protein</fullName>
    </recommendedName>
</protein>
<dbReference type="AlphaFoldDB" id="A0A166QTR2"/>
<name>A0A166QTR2_PSEFL</name>
<accession>A0A166QTR2</accession>
<proteinExistence type="inferred from homology"/>
<dbReference type="InterPro" id="IPR010648">
    <property type="entry name" value="UPF0270"/>
</dbReference>
<evidence type="ECO:0000256" key="1">
    <source>
        <dbReference type="ARBA" id="ARBA00006450"/>
    </source>
</evidence>
<gene>
    <name evidence="2" type="ORF">A1D17_04695</name>
</gene>
<sequence length="79" mass="9258">MLIPHTQLPPDTLTGLIEDYATRETDTHHNSTLAERSLRLRKLLDTRQAFITYNVEHEQCCLVARHEVSEEDIRNWLSD</sequence>
<dbReference type="Gene3D" id="1.10.10.610">
    <property type="entry name" value="YehU-like"/>
    <property type="match status" value="1"/>
</dbReference>
<reference evidence="3" key="1">
    <citation type="submission" date="2016-03" db="EMBL/GenBank/DDBJ databases">
        <authorList>
            <person name="Ray J."/>
            <person name="Price M."/>
            <person name="Deutschbauer A."/>
        </authorList>
    </citation>
    <scope>NUCLEOTIDE SEQUENCE [LARGE SCALE GENOMIC DNA]</scope>
    <source>
        <strain evidence="3">FW300-N1B4</strain>
    </source>
</reference>
<organism evidence="2 3">
    <name type="scientific">Pseudomonas fluorescens</name>
    <dbReference type="NCBI Taxonomy" id="294"/>
    <lineage>
        <taxon>Bacteria</taxon>
        <taxon>Pseudomonadati</taxon>
        <taxon>Pseudomonadota</taxon>
        <taxon>Gammaproteobacteria</taxon>
        <taxon>Pseudomonadales</taxon>
        <taxon>Pseudomonadaceae</taxon>
        <taxon>Pseudomonas</taxon>
    </lineage>
</organism>
<dbReference type="RefSeq" id="WP_063340891.1">
    <property type="nucleotide sequence ID" value="NZ_LUKJ01000002.1"/>
</dbReference>
<comment type="similarity">
    <text evidence="1">Belongs to the UPF0270 family.</text>
</comment>
<dbReference type="Proteomes" id="UP000076489">
    <property type="component" value="Unassembled WGS sequence"/>
</dbReference>
<evidence type="ECO:0000313" key="3">
    <source>
        <dbReference type="Proteomes" id="UP000076489"/>
    </source>
</evidence>
<evidence type="ECO:0008006" key="4">
    <source>
        <dbReference type="Google" id="ProtNLM"/>
    </source>
</evidence>
<dbReference type="Pfam" id="PF06794">
    <property type="entry name" value="UPF0270"/>
    <property type="match status" value="1"/>
</dbReference>
<dbReference type="OrthoDB" id="6120729at2"/>
<dbReference type="InterPro" id="IPR036685">
    <property type="entry name" value="YehU-like_sf"/>
</dbReference>
<comment type="caution">
    <text evidence="2">The sequence shown here is derived from an EMBL/GenBank/DDBJ whole genome shotgun (WGS) entry which is preliminary data.</text>
</comment>
<evidence type="ECO:0000313" key="2">
    <source>
        <dbReference type="EMBL" id="KZN20845.1"/>
    </source>
</evidence>
<reference evidence="2 3" key="2">
    <citation type="journal article" date="2018" name="Nature">
        <title>Mutant phenotypes for thousands of bacterial genes of unknown function.</title>
        <authorList>
            <person name="Price M.N."/>
            <person name="Wetmore K.M."/>
            <person name="Waters R.J."/>
            <person name="Callaghan M."/>
            <person name="Ray J."/>
            <person name="Liu H."/>
            <person name="Kuehl J.V."/>
            <person name="Melnyk R.A."/>
            <person name="Lamson J.S."/>
            <person name="Suh Y."/>
            <person name="Carlson H.K."/>
            <person name="Esquivel Z."/>
            <person name="Sadeeshkumar H."/>
            <person name="Chakraborty R."/>
            <person name="Zane G.M."/>
            <person name="Rubin B.E."/>
            <person name="Wall J.D."/>
            <person name="Visel A."/>
            <person name="Bristow J."/>
            <person name="Blow M.J."/>
            <person name="Arkin A.P."/>
            <person name="Deutschbauer A.M."/>
        </authorList>
    </citation>
    <scope>NUCLEOTIDE SEQUENCE [LARGE SCALE GENOMIC DNA]</scope>
    <source>
        <strain evidence="2 3">FW300-N1B4</strain>
    </source>
</reference>
<dbReference type="SUPFAM" id="SSF118001">
    <property type="entry name" value="YehU-like"/>
    <property type="match status" value="1"/>
</dbReference>
<dbReference type="EMBL" id="LUKJ01000002">
    <property type="protein sequence ID" value="KZN20845.1"/>
    <property type="molecule type" value="Genomic_DNA"/>
</dbReference>